<dbReference type="EMBL" id="PJKN01000007">
    <property type="protein sequence ID" value="PNC53840.1"/>
    <property type="molecule type" value="Genomic_DNA"/>
</dbReference>
<proteinExistence type="predicted"/>
<name>A0A2N8I7N3_9BACT</name>
<accession>A0A2N8I7N3</accession>
<sequence>MSDYLSSLGYPFRGRPMVFVFSVMMVWGVFLAARDVLIGWIAAFCFLLPFMCAFFMKMVRQSAMGEEDICPFPELDEWLDSLMLPFVRLVVCIIVSFLPFAVYAHTAAWAADTTLAWLFLAAGVIYFPGVFMRTSVRERFSGLSPVGWWGLVRRAPFSYAGLLGAICAGGWIILNLPSGPLMDFAMVPVKLYVACVLMNMCGLFMLKHEFAGEEEDGSFSPSGPAAS</sequence>
<organism evidence="1 2">
    <name type="scientific">Akkermansia muciniphila</name>
    <dbReference type="NCBI Taxonomy" id="239935"/>
    <lineage>
        <taxon>Bacteria</taxon>
        <taxon>Pseudomonadati</taxon>
        <taxon>Verrucomicrobiota</taxon>
        <taxon>Verrucomicrobiia</taxon>
        <taxon>Verrucomicrobiales</taxon>
        <taxon>Akkermansiaceae</taxon>
        <taxon>Akkermansia</taxon>
    </lineage>
</organism>
<evidence type="ECO:0000313" key="1">
    <source>
        <dbReference type="EMBL" id="PNC53840.1"/>
    </source>
</evidence>
<reference evidence="1 2" key="1">
    <citation type="journal article" date="2017" name="BMC Genomics">
        <title>Genome sequencing of 39 Akkermansia muciniphila isolates reveals its population structure, genomic and functional diverisity, and global distribution in mammalian gut microbiotas.</title>
        <authorList>
            <person name="Guo X."/>
            <person name="Li S."/>
            <person name="Zhang J."/>
            <person name="Wu F."/>
            <person name="Li X."/>
            <person name="Wu D."/>
            <person name="Zhang M."/>
            <person name="Ou Z."/>
            <person name="Jie Z."/>
            <person name="Yan Q."/>
            <person name="Li P."/>
            <person name="Yi J."/>
            <person name="Peng Y."/>
        </authorList>
    </citation>
    <scope>NUCLEOTIDE SEQUENCE [LARGE SCALE GENOMIC DNA]</scope>
    <source>
        <strain evidence="1 2">GP43</strain>
    </source>
</reference>
<dbReference type="Proteomes" id="UP000235914">
    <property type="component" value="Unassembled WGS sequence"/>
</dbReference>
<evidence type="ECO:0000313" key="2">
    <source>
        <dbReference type="Proteomes" id="UP000235914"/>
    </source>
</evidence>
<comment type="caution">
    <text evidence="1">The sequence shown here is derived from an EMBL/GenBank/DDBJ whole genome shotgun (WGS) entry which is preliminary data.</text>
</comment>
<protein>
    <submittedName>
        <fullName evidence="1">Uncharacterized protein</fullName>
    </submittedName>
</protein>
<gene>
    <name evidence="1" type="ORF">CXU09_11130</name>
</gene>
<dbReference type="AlphaFoldDB" id="A0A2N8I7N3"/>
<dbReference type="RefSeq" id="WP_102734293.1">
    <property type="nucleotide sequence ID" value="NZ_BAABSF010000016.1"/>
</dbReference>